<dbReference type="GO" id="GO:0005886">
    <property type="term" value="C:plasma membrane"/>
    <property type="evidence" value="ECO:0007669"/>
    <property type="project" value="TreeGrafter"/>
</dbReference>
<evidence type="ECO:0000313" key="2">
    <source>
        <dbReference type="EMBL" id="KAK6296891.1"/>
    </source>
</evidence>
<dbReference type="PANTHER" id="PTHR15730">
    <property type="entry name" value="EXPERIMENTAL AUTOIMMUNE PROSTATITIS ANTIGEN 2-RELATED"/>
    <property type="match status" value="1"/>
</dbReference>
<sequence>MRTYMAMPPEIVNQGWKVQIGCQTDNIGNSNELRRAPVVHERFPIDSKMMQVWNLWGGLLYLIAPPKTQVEGVEVIIQGAVPAPY</sequence>
<dbReference type="GO" id="GO:0090314">
    <property type="term" value="P:positive regulation of protein targeting to membrane"/>
    <property type="evidence" value="ECO:0007669"/>
    <property type="project" value="TreeGrafter"/>
</dbReference>
<dbReference type="InterPro" id="IPR051244">
    <property type="entry name" value="TCAF"/>
</dbReference>
<dbReference type="AlphaFoldDB" id="A0AAN8L1R9"/>
<keyword evidence="3" id="KW-1185">Reference proteome</keyword>
<gene>
    <name evidence="2" type="ORF">J4Q44_G00330330</name>
</gene>
<dbReference type="Pfam" id="PF17291">
    <property type="entry name" value="M60-like_N"/>
    <property type="match status" value="1"/>
</dbReference>
<dbReference type="InterPro" id="IPR031161">
    <property type="entry name" value="Peptidase_M60_dom"/>
</dbReference>
<comment type="caution">
    <text evidence="2">The sequence shown here is derived from an EMBL/GenBank/DDBJ whole genome shotgun (WGS) entry which is preliminary data.</text>
</comment>
<dbReference type="EMBL" id="JAGTTL010000032">
    <property type="protein sequence ID" value="KAK6296891.1"/>
    <property type="molecule type" value="Genomic_DNA"/>
</dbReference>
<proteinExistence type="predicted"/>
<organism evidence="2 3">
    <name type="scientific">Coregonus suidteri</name>
    <dbReference type="NCBI Taxonomy" id="861788"/>
    <lineage>
        <taxon>Eukaryota</taxon>
        <taxon>Metazoa</taxon>
        <taxon>Chordata</taxon>
        <taxon>Craniata</taxon>
        <taxon>Vertebrata</taxon>
        <taxon>Euteleostomi</taxon>
        <taxon>Actinopterygii</taxon>
        <taxon>Neopterygii</taxon>
        <taxon>Teleostei</taxon>
        <taxon>Protacanthopterygii</taxon>
        <taxon>Salmoniformes</taxon>
        <taxon>Salmonidae</taxon>
        <taxon>Coregoninae</taxon>
        <taxon>Coregonus</taxon>
    </lineage>
</organism>
<accession>A0AAN8L1R9</accession>
<dbReference type="PROSITE" id="PS51723">
    <property type="entry name" value="PEPTIDASE_M60"/>
    <property type="match status" value="1"/>
</dbReference>
<name>A0AAN8L1R9_9TELE</name>
<evidence type="ECO:0000259" key="1">
    <source>
        <dbReference type="PROSITE" id="PS51723"/>
    </source>
</evidence>
<feature type="domain" description="Peptidase M60" evidence="1">
    <location>
        <begin position="1"/>
        <end position="85"/>
    </location>
</feature>
<dbReference type="PANTHER" id="PTHR15730:SF5">
    <property type="entry name" value="SI:CH211-210B2.2-RELATED"/>
    <property type="match status" value="1"/>
</dbReference>
<evidence type="ECO:0000313" key="3">
    <source>
        <dbReference type="Proteomes" id="UP001356427"/>
    </source>
</evidence>
<dbReference type="GO" id="GO:0044325">
    <property type="term" value="F:transmembrane transporter binding"/>
    <property type="evidence" value="ECO:0007669"/>
    <property type="project" value="TreeGrafter"/>
</dbReference>
<dbReference type="InterPro" id="IPR035423">
    <property type="entry name" value="M60-like_N"/>
</dbReference>
<reference evidence="2 3" key="1">
    <citation type="submission" date="2021-04" db="EMBL/GenBank/DDBJ databases">
        <authorList>
            <person name="De Guttry C."/>
            <person name="Zahm M."/>
            <person name="Klopp C."/>
            <person name="Cabau C."/>
            <person name="Louis A."/>
            <person name="Berthelot C."/>
            <person name="Parey E."/>
            <person name="Roest Crollius H."/>
            <person name="Montfort J."/>
            <person name="Robinson-Rechavi M."/>
            <person name="Bucao C."/>
            <person name="Bouchez O."/>
            <person name="Gislard M."/>
            <person name="Lluch J."/>
            <person name="Milhes M."/>
            <person name="Lampietro C."/>
            <person name="Lopez Roques C."/>
            <person name="Donnadieu C."/>
            <person name="Braasch I."/>
            <person name="Desvignes T."/>
            <person name="Postlethwait J."/>
            <person name="Bobe J."/>
            <person name="Wedekind C."/>
            <person name="Guiguen Y."/>
        </authorList>
    </citation>
    <scope>NUCLEOTIDE SEQUENCE [LARGE SCALE GENOMIC DNA]</scope>
    <source>
        <strain evidence="2">Cs_M1</strain>
        <tissue evidence="2">Blood</tissue>
    </source>
</reference>
<protein>
    <recommendedName>
        <fullName evidence="1">Peptidase M60 domain-containing protein</fullName>
    </recommendedName>
</protein>
<dbReference type="Proteomes" id="UP001356427">
    <property type="component" value="Unassembled WGS sequence"/>
</dbReference>